<evidence type="ECO:0000313" key="10">
    <source>
        <dbReference type="Proteomes" id="UP001222275"/>
    </source>
</evidence>
<keyword evidence="4" id="KW-0812">Transmembrane</keyword>
<sequence>MSFNKLTGAILFALASQTVSASGFALIEQSASGQGLSYAGAAASTEDASVMWFNPAGLTEIEGHQIIVGGHVISPSAKFNNDGSYLAVPVNTLQGDEDNGATIGFVPNLYWKGKTGDYDIGLGVNVPFGQHISYEDDWVGRYHATETNLKTININPAIARKLNDEFSFGFGLNVQYVDLLMEQQVNLASSTGTAGDDSLKIEADSWGYGYNFGFLWKPQATTNVGLSYRSSVTHNAKGNIDYPAVIPLDGKISSDVSLPATASLSAAHDYGKFTLLADATWTKWSDYGSLTIQNASGSTITDTRQDFKDSWRYSVGGIYQLNDTTKLRAGVALDQTPISNETNRSPRTPDSDRRWVSVGVGYKLSSNIDLDLAYSHLFADNSKVNYTVDDAHYLVGSYDASVDIFSAQMIWKY</sequence>
<evidence type="ECO:0000256" key="3">
    <source>
        <dbReference type="ARBA" id="ARBA00022452"/>
    </source>
</evidence>
<keyword evidence="5 8" id="KW-0732">Signal</keyword>
<keyword evidence="6" id="KW-0472">Membrane</keyword>
<keyword evidence="3" id="KW-1134">Transmembrane beta strand</keyword>
<evidence type="ECO:0000256" key="2">
    <source>
        <dbReference type="ARBA" id="ARBA00008163"/>
    </source>
</evidence>
<dbReference type="Gene3D" id="2.40.160.60">
    <property type="entry name" value="Outer membrane protein transport protein (OMPP1/FadL/TodX)"/>
    <property type="match status" value="1"/>
</dbReference>
<dbReference type="EMBL" id="CP102381">
    <property type="protein sequence ID" value="WEJ63211.1"/>
    <property type="molecule type" value="Genomic_DNA"/>
</dbReference>
<evidence type="ECO:0000256" key="6">
    <source>
        <dbReference type="ARBA" id="ARBA00023136"/>
    </source>
</evidence>
<feature type="signal peptide" evidence="8">
    <location>
        <begin position="1"/>
        <end position="21"/>
    </location>
</feature>
<organism evidence="9 10">
    <name type="scientific">Thiomicrorhabdus lithotrophica</name>
    <dbReference type="NCBI Taxonomy" id="2949997"/>
    <lineage>
        <taxon>Bacteria</taxon>
        <taxon>Pseudomonadati</taxon>
        <taxon>Pseudomonadota</taxon>
        <taxon>Gammaproteobacteria</taxon>
        <taxon>Thiotrichales</taxon>
        <taxon>Piscirickettsiaceae</taxon>
        <taxon>Thiomicrorhabdus</taxon>
    </lineage>
</organism>
<dbReference type="RefSeq" id="WP_275595465.1">
    <property type="nucleotide sequence ID" value="NZ_CP102381.1"/>
</dbReference>
<dbReference type="InterPro" id="IPR005017">
    <property type="entry name" value="OMPP1/FadL/TodX"/>
</dbReference>
<reference evidence="9 10" key="1">
    <citation type="submission" date="2022-06" db="EMBL/GenBank/DDBJ databases">
        <title>Thiomicrohabdus sp. nov, an obligately chemolithoautotrophic, sulfur-oxidizing bacterium isolated from beach of Guanyin Mountain. Amoy.</title>
        <authorList>
            <person name="Zhu H."/>
        </authorList>
    </citation>
    <scope>NUCLEOTIDE SEQUENCE [LARGE SCALE GENOMIC DNA]</scope>
    <source>
        <strain evidence="9 10">XGS-01</strain>
    </source>
</reference>
<evidence type="ECO:0000256" key="8">
    <source>
        <dbReference type="SAM" id="SignalP"/>
    </source>
</evidence>
<proteinExistence type="inferred from homology"/>
<evidence type="ECO:0000256" key="5">
    <source>
        <dbReference type="ARBA" id="ARBA00022729"/>
    </source>
</evidence>
<comment type="subcellular location">
    <subcellularLocation>
        <location evidence="1">Cell outer membrane</location>
        <topology evidence="1">Multi-pass membrane protein</topology>
    </subcellularLocation>
</comment>
<dbReference type="PANTHER" id="PTHR35093:SF8">
    <property type="entry name" value="OUTER MEMBRANE PROTEIN NMB0088-RELATED"/>
    <property type="match status" value="1"/>
</dbReference>
<dbReference type="SUPFAM" id="SSF56935">
    <property type="entry name" value="Porins"/>
    <property type="match status" value="1"/>
</dbReference>
<evidence type="ECO:0000313" key="9">
    <source>
        <dbReference type="EMBL" id="WEJ63211.1"/>
    </source>
</evidence>
<keyword evidence="10" id="KW-1185">Reference proteome</keyword>
<dbReference type="PANTHER" id="PTHR35093">
    <property type="entry name" value="OUTER MEMBRANE PROTEIN NMB0088-RELATED"/>
    <property type="match status" value="1"/>
</dbReference>
<protein>
    <submittedName>
        <fullName evidence="9">OmpP1/FadL family transporter</fullName>
    </submittedName>
</protein>
<dbReference type="Pfam" id="PF03349">
    <property type="entry name" value="Toluene_X"/>
    <property type="match status" value="1"/>
</dbReference>
<dbReference type="Proteomes" id="UP001222275">
    <property type="component" value="Chromosome"/>
</dbReference>
<gene>
    <name evidence="9" type="ORF">NR989_02875</name>
</gene>
<accession>A0ABY8CFD6</accession>
<evidence type="ECO:0000256" key="1">
    <source>
        <dbReference type="ARBA" id="ARBA00004571"/>
    </source>
</evidence>
<evidence type="ECO:0000256" key="7">
    <source>
        <dbReference type="ARBA" id="ARBA00023237"/>
    </source>
</evidence>
<name>A0ABY8CFD6_9GAMM</name>
<comment type="similarity">
    <text evidence="2">Belongs to the OmpP1/FadL family.</text>
</comment>
<keyword evidence="7" id="KW-0998">Cell outer membrane</keyword>
<evidence type="ECO:0000256" key="4">
    <source>
        <dbReference type="ARBA" id="ARBA00022692"/>
    </source>
</evidence>
<feature type="chain" id="PRO_5047352086" evidence="8">
    <location>
        <begin position="22"/>
        <end position="413"/>
    </location>
</feature>